<dbReference type="RefSeq" id="WP_015211333.1">
    <property type="nucleotide sequence ID" value="NC_019757.1"/>
</dbReference>
<proteinExistence type="predicted"/>
<organism evidence="1 2">
    <name type="scientific">Cylindrospermum stagnale PCC 7417</name>
    <dbReference type="NCBI Taxonomy" id="56107"/>
    <lineage>
        <taxon>Bacteria</taxon>
        <taxon>Bacillati</taxon>
        <taxon>Cyanobacteriota</taxon>
        <taxon>Cyanophyceae</taxon>
        <taxon>Nostocales</taxon>
        <taxon>Nostocaceae</taxon>
        <taxon>Cylindrospermum</taxon>
    </lineage>
</organism>
<evidence type="ECO:0000313" key="2">
    <source>
        <dbReference type="Proteomes" id="UP000010475"/>
    </source>
</evidence>
<dbReference type="EMBL" id="CP003642">
    <property type="protein sequence ID" value="AFZ28101.1"/>
    <property type="molecule type" value="Genomic_DNA"/>
</dbReference>
<gene>
    <name evidence="1" type="ORF">Cylst_6133</name>
</gene>
<dbReference type="OrthoDB" id="1582720at2"/>
<sequence length="420" mass="46531">MELVKRYKRFLWLLIALGICTIIGILSGTLGQSVPIEKPPISNKKCPQVKLWQIAFLKWDDLIKLEVEEWQPSVSGAFNYNAYPGPKKMPVRPFLNPFVSPGGIAGSLETASQTTSVVVRLGKNPKLIQLPNPPLSLGTRKDGGLWVDSKGTTGLYNADGKQVRTIKTISTNFISVEQDAIWLISADKKAQFVDADGNVKGPYPWDGLNNYSGHGQSLCQLKSANPARIKCLEPDGKQRFFSLSLSEPPGGQILQWTNQKLWTVSGRDLIIYQDLITGVKSKLEIANAGITTTGDVFVSVKTNDQWTEVCISDGSSRWVPISYGFSPIAGMNLSGRLYVMAIDKQRTLVYNYDLALWYKGDKIEERFVVDENNFRNRIFPHAWIFNPNSHLENAKSSDGTVVLSASGPTGIVLIGLRWNP</sequence>
<evidence type="ECO:0000313" key="1">
    <source>
        <dbReference type="EMBL" id="AFZ28101.1"/>
    </source>
</evidence>
<reference evidence="1 2" key="1">
    <citation type="submission" date="2012-06" db="EMBL/GenBank/DDBJ databases">
        <title>Finished chromosome of genome of Cylindrospermum stagnale PCC 7417.</title>
        <authorList>
            <consortium name="US DOE Joint Genome Institute"/>
            <person name="Gugger M."/>
            <person name="Coursin T."/>
            <person name="Rippka R."/>
            <person name="Tandeau De Marsac N."/>
            <person name="Huntemann M."/>
            <person name="Wei C.-L."/>
            <person name="Han J."/>
            <person name="Detter J.C."/>
            <person name="Han C."/>
            <person name="Tapia R."/>
            <person name="Chen A."/>
            <person name="Kyrpides N."/>
            <person name="Mavromatis K."/>
            <person name="Markowitz V."/>
            <person name="Szeto E."/>
            <person name="Ivanova N."/>
            <person name="Pagani I."/>
            <person name="Pati A."/>
            <person name="Goodwin L."/>
            <person name="Nordberg H.P."/>
            <person name="Cantor M.N."/>
            <person name="Hua S.X."/>
            <person name="Woyke T."/>
            <person name="Kerfeld C.A."/>
        </authorList>
    </citation>
    <scope>NUCLEOTIDE SEQUENCE [LARGE SCALE GENOMIC DNA]</scope>
    <source>
        <strain evidence="1 2">PCC 7417</strain>
    </source>
</reference>
<dbReference type="KEGG" id="csg:Cylst_6133"/>
<keyword evidence="2" id="KW-1185">Reference proteome</keyword>
<dbReference type="AlphaFoldDB" id="K9X7Q9"/>
<accession>K9X7Q9</accession>
<dbReference type="eggNOG" id="ENOG5033SBN">
    <property type="taxonomic scope" value="Bacteria"/>
</dbReference>
<dbReference type="STRING" id="56107.Cylst_6133"/>
<dbReference type="HOGENOM" id="CLU_688347_0_0_3"/>
<protein>
    <submittedName>
        <fullName evidence="1">Uncharacterized protein</fullName>
    </submittedName>
</protein>
<dbReference type="Proteomes" id="UP000010475">
    <property type="component" value="Chromosome"/>
</dbReference>
<name>K9X7Q9_9NOST</name>